<evidence type="ECO:0000313" key="3">
    <source>
        <dbReference type="Proteomes" id="UP000242224"/>
    </source>
</evidence>
<name>A0ABX3MQ71_9RHOB</name>
<evidence type="ECO:0000259" key="1">
    <source>
        <dbReference type="Pfam" id="PF07700"/>
    </source>
</evidence>
<dbReference type="PANTHER" id="PTHR45655">
    <property type="entry name" value="GUANYLATE CYCLASE SOLUBLE SUBUNIT BETA-2"/>
    <property type="match status" value="1"/>
</dbReference>
<sequence length="192" mass="21350">MLGLINRSIQNFLTDTHGVEVWRRVAARLGLSAAGFEPMLKYEKGQSLKLIEAACAELGRSRTDLLEDLGTYLATREPVRRLLRYGGCDYTDFLNTLDDLHDRARMALADLDLPELSLETLDDGEYRLRVAGRLPGWATVFAGILRAMADDYGVLALIESEENGEIVSIRLLDSSYAKGRNFALSRPLEGSL</sequence>
<evidence type="ECO:0000313" key="2">
    <source>
        <dbReference type="EMBL" id="OOY13365.1"/>
    </source>
</evidence>
<accession>A0ABX3MQ71</accession>
<dbReference type="Proteomes" id="UP000242224">
    <property type="component" value="Unassembled WGS sequence"/>
</dbReference>
<protein>
    <recommendedName>
        <fullName evidence="1">Heme NO-binding domain-containing protein</fullName>
    </recommendedName>
</protein>
<keyword evidence="3" id="KW-1185">Reference proteome</keyword>
<gene>
    <name evidence="2" type="ORF">BMG00_06170</name>
</gene>
<dbReference type="RefSeq" id="WP_078573667.1">
    <property type="nucleotide sequence ID" value="NZ_MPZS01000001.1"/>
</dbReference>
<proteinExistence type="predicted"/>
<reference evidence="2 3" key="1">
    <citation type="submission" date="2016-11" db="EMBL/GenBank/DDBJ databases">
        <title>A multilocus sequence analysis scheme for characterization of bacteria in the genus Thioclava.</title>
        <authorList>
            <person name="Liu Y."/>
            <person name="Shao Z."/>
        </authorList>
    </citation>
    <scope>NUCLEOTIDE SEQUENCE [LARGE SCALE GENOMIC DNA]</scope>
    <source>
        <strain evidence="2 3">11.10-0-13</strain>
    </source>
</reference>
<dbReference type="EMBL" id="MPZS01000001">
    <property type="protein sequence ID" value="OOY13365.1"/>
    <property type="molecule type" value="Genomic_DNA"/>
</dbReference>
<feature type="domain" description="Heme NO-binding" evidence="1">
    <location>
        <begin position="3"/>
        <end position="152"/>
    </location>
</feature>
<dbReference type="InterPro" id="IPR038158">
    <property type="entry name" value="H-NOX_domain_sf"/>
</dbReference>
<dbReference type="InterPro" id="IPR011644">
    <property type="entry name" value="Heme_NO-bd"/>
</dbReference>
<comment type="caution">
    <text evidence="2">The sequence shown here is derived from an EMBL/GenBank/DDBJ whole genome shotgun (WGS) entry which is preliminary data.</text>
</comment>
<dbReference type="PANTHER" id="PTHR45655:SF13">
    <property type="entry name" value="SOLUBLE GUANYLATE CYCLASE GCY-32-RELATED"/>
    <property type="match status" value="1"/>
</dbReference>
<organism evidence="2 3">
    <name type="scientific">Thioclava marina</name>
    <dbReference type="NCBI Taxonomy" id="1915077"/>
    <lineage>
        <taxon>Bacteria</taxon>
        <taxon>Pseudomonadati</taxon>
        <taxon>Pseudomonadota</taxon>
        <taxon>Alphaproteobacteria</taxon>
        <taxon>Rhodobacterales</taxon>
        <taxon>Paracoccaceae</taxon>
        <taxon>Thioclava</taxon>
    </lineage>
</organism>
<dbReference type="InterPro" id="IPR024096">
    <property type="entry name" value="NO_sig/Golgi_transp_ligand-bd"/>
</dbReference>
<dbReference type="Pfam" id="PF07700">
    <property type="entry name" value="HNOB"/>
    <property type="match status" value="1"/>
</dbReference>
<dbReference type="SUPFAM" id="SSF111126">
    <property type="entry name" value="Ligand-binding domain in the NO signalling and Golgi transport"/>
    <property type="match status" value="1"/>
</dbReference>
<dbReference type="Gene3D" id="3.90.1520.10">
    <property type="entry name" value="H-NOX domain"/>
    <property type="match status" value="1"/>
</dbReference>